<comment type="caution">
    <text evidence="1">The sequence shown here is derived from an EMBL/GenBank/DDBJ whole genome shotgun (WGS) entry which is preliminary data.</text>
</comment>
<dbReference type="VEuPathDB" id="PiroplasmaDB:BEWA_051340"/>
<dbReference type="Proteomes" id="UP000031512">
    <property type="component" value="Unassembled WGS sequence"/>
</dbReference>
<proteinExistence type="predicted"/>
<reference evidence="1 2" key="1">
    <citation type="journal article" date="2012" name="BMC Genomics">
        <title>Comparative genomic analysis and phylogenetic position of Theileria equi.</title>
        <authorList>
            <person name="Kappmeyer L.S."/>
            <person name="Thiagarajan M."/>
            <person name="Herndon D.R."/>
            <person name="Ramsay J.D."/>
            <person name="Caler E."/>
            <person name="Djikeng A."/>
            <person name="Gillespie J.J."/>
            <person name="Lau A.O."/>
            <person name="Roalson E.H."/>
            <person name="Silva J.C."/>
            <person name="Silva M.G."/>
            <person name="Suarez C.E."/>
            <person name="Ueti M.W."/>
            <person name="Nene V.M."/>
            <person name="Mealey R.H."/>
            <person name="Knowles D.P."/>
            <person name="Brayton K.A."/>
        </authorList>
    </citation>
    <scope>NUCLEOTIDE SEQUENCE [LARGE SCALE GENOMIC DNA]</scope>
    <source>
        <strain evidence="1 2">WA</strain>
    </source>
</reference>
<evidence type="ECO:0000313" key="1">
    <source>
        <dbReference type="EMBL" id="EKX73082.1"/>
    </source>
</evidence>
<keyword evidence="2" id="KW-1185">Reference proteome</keyword>
<dbReference type="EMBL" id="ACOU01000003">
    <property type="protein sequence ID" value="EKX73082.1"/>
    <property type="molecule type" value="Genomic_DNA"/>
</dbReference>
<evidence type="ECO:0000313" key="2">
    <source>
        <dbReference type="Proteomes" id="UP000031512"/>
    </source>
</evidence>
<dbReference type="RefSeq" id="XP_004832534.1">
    <property type="nucleotide sequence ID" value="XM_004832477.1"/>
</dbReference>
<dbReference type="AlphaFoldDB" id="L1LCA7"/>
<gene>
    <name evidence="1" type="ORF">BEWA_051340</name>
</gene>
<dbReference type="GeneID" id="15803065"/>
<organism evidence="1 2">
    <name type="scientific">Theileria equi strain WA</name>
    <dbReference type="NCBI Taxonomy" id="1537102"/>
    <lineage>
        <taxon>Eukaryota</taxon>
        <taxon>Sar</taxon>
        <taxon>Alveolata</taxon>
        <taxon>Apicomplexa</taxon>
        <taxon>Aconoidasida</taxon>
        <taxon>Piroplasmida</taxon>
        <taxon>Theileriidae</taxon>
        <taxon>Theileria</taxon>
    </lineage>
</organism>
<accession>L1LCA7</accession>
<protein>
    <submittedName>
        <fullName evidence="1">Signal peptide containing protein</fullName>
    </submittedName>
</protein>
<name>L1LCA7_THEEQ</name>
<dbReference type="KEGG" id="beq:BEWA_051340"/>
<sequence>MSIQKLVFSFIFLILANYGSLEFIPVFRTKVVLNIDLSSVLPEQVTVETIDGSNTLHYSIDPIFDEHYKIGEIRNYGVLISEDSPMAIRRRVSLVANIFGIIYVQVDNVYCSPYGIFEKHIEELVKEPDDNAYKAVNRTPITLDIEKLPYKHPFINEKVESSGGTRYATHALLRPYVSIGLIKYGEYVIDDRVDDVMNKAVVVGMNPMGKKMIIITTLAKDATYSTLVYEVVQQENGLPFTLRSYNSVEIF</sequence>
<dbReference type="OrthoDB" id="10682509at2759"/>